<keyword evidence="2" id="KW-1185">Reference proteome</keyword>
<dbReference type="EMBL" id="QJKJ01003287">
    <property type="protein sequence ID" value="RDX99170.1"/>
    <property type="molecule type" value="Genomic_DNA"/>
</dbReference>
<evidence type="ECO:0000313" key="1">
    <source>
        <dbReference type="EMBL" id="RDX99170.1"/>
    </source>
</evidence>
<dbReference type="PANTHER" id="PTHR47150">
    <property type="entry name" value="OS12G0169200 PROTEIN"/>
    <property type="match status" value="1"/>
</dbReference>
<organism evidence="1 2">
    <name type="scientific">Mucuna pruriens</name>
    <name type="common">Velvet bean</name>
    <name type="synonym">Dolichos pruriens</name>
    <dbReference type="NCBI Taxonomy" id="157652"/>
    <lineage>
        <taxon>Eukaryota</taxon>
        <taxon>Viridiplantae</taxon>
        <taxon>Streptophyta</taxon>
        <taxon>Embryophyta</taxon>
        <taxon>Tracheophyta</taxon>
        <taxon>Spermatophyta</taxon>
        <taxon>Magnoliopsida</taxon>
        <taxon>eudicotyledons</taxon>
        <taxon>Gunneridae</taxon>
        <taxon>Pentapetalae</taxon>
        <taxon>rosids</taxon>
        <taxon>fabids</taxon>
        <taxon>Fabales</taxon>
        <taxon>Fabaceae</taxon>
        <taxon>Papilionoideae</taxon>
        <taxon>50 kb inversion clade</taxon>
        <taxon>NPAAA clade</taxon>
        <taxon>indigoferoid/millettioid clade</taxon>
        <taxon>Phaseoleae</taxon>
        <taxon>Mucuna</taxon>
    </lineage>
</organism>
<reference evidence="1" key="1">
    <citation type="submission" date="2018-05" db="EMBL/GenBank/DDBJ databases">
        <title>Draft genome of Mucuna pruriens seed.</title>
        <authorList>
            <person name="Nnadi N.E."/>
            <person name="Vos R."/>
            <person name="Hasami M.H."/>
            <person name="Devisetty U.K."/>
            <person name="Aguiy J.C."/>
        </authorList>
    </citation>
    <scope>NUCLEOTIDE SEQUENCE [LARGE SCALE GENOMIC DNA]</scope>
    <source>
        <strain evidence="1">JCA_2017</strain>
    </source>
</reference>
<dbReference type="PANTHER" id="PTHR47150:SF7">
    <property type="entry name" value="NUCLEASE"/>
    <property type="match status" value="1"/>
</dbReference>
<proteinExistence type="predicted"/>
<accession>A0A371H8Q0</accession>
<dbReference type="Proteomes" id="UP000257109">
    <property type="component" value="Unassembled WGS sequence"/>
</dbReference>
<evidence type="ECO:0000313" key="2">
    <source>
        <dbReference type="Proteomes" id="UP000257109"/>
    </source>
</evidence>
<gene>
    <name evidence="1" type="ORF">CR513_17815</name>
</gene>
<dbReference type="OrthoDB" id="124998at2759"/>
<sequence length="128" mass="14744">MDSNTNFDTLWNQFVDKQLEDNTKEEVVKLILESQQVNITIRLSSDKGSICEGMCSFELYNPLAIIMIRSVGLSLLQKCITTICILAYGSPIDNMDDYVRIGKHTTMDTIFRDEYLKRLNNQDIEQLL</sequence>
<name>A0A371H8Q0_MUCPR</name>
<protein>
    <submittedName>
        <fullName evidence="1">Uncharacterized protein</fullName>
    </submittedName>
</protein>
<comment type="caution">
    <text evidence="1">The sequence shown here is derived from an EMBL/GenBank/DDBJ whole genome shotgun (WGS) entry which is preliminary data.</text>
</comment>
<dbReference type="AlphaFoldDB" id="A0A371H8Q0"/>
<feature type="non-terminal residue" evidence="1">
    <location>
        <position position="1"/>
    </location>
</feature>